<keyword evidence="2" id="KW-1185">Reference proteome</keyword>
<dbReference type="EMBL" id="CM020620">
    <property type="protein sequence ID" value="KAK1869121.1"/>
    <property type="molecule type" value="Genomic_DNA"/>
</dbReference>
<proteinExistence type="predicted"/>
<reference evidence="1" key="1">
    <citation type="submission" date="2019-11" db="EMBL/GenBank/DDBJ databases">
        <title>Nori genome reveals adaptations in red seaweeds to the harsh intertidal environment.</title>
        <authorList>
            <person name="Wang D."/>
            <person name="Mao Y."/>
        </authorList>
    </citation>
    <scope>NUCLEOTIDE SEQUENCE</scope>
    <source>
        <tissue evidence="1">Gametophyte</tissue>
    </source>
</reference>
<evidence type="ECO:0000313" key="2">
    <source>
        <dbReference type="Proteomes" id="UP000798662"/>
    </source>
</evidence>
<accession>A0ACC3CH63</accession>
<name>A0ACC3CH63_PYRYE</name>
<sequence>MQQILRRPFAGQVPPPFHLLRPPPQPSLASVQYKYGRRRRGLYSASPSHSFKHDHPPDAPPPLRPLLLQPPVLMWVTAGRRTVLTWCPAPTLARGSVGAAAASFTATAVRPAAAFCASRGRRPLRLGGEGIHRQGVTTMAASGLPKIDAYALGTPNGKKLTIALEELGLPYTFHKVTFDHVKDPWFTKISPNGKIPAIAVNAPAEGEDGTPELTLMESGAIMAYLGKLAGGKLMGEGDPIAEAKVNQWLFWVNAGVGPMFGQAGHFMNLDDGHPAKEYGTARYKDESARLLSVLDTQLTATDAFMAGADLSMADLAGWPWISAALSMGMADGAAFPAVTKWVERVGEREGVKRGLAVFA</sequence>
<evidence type="ECO:0000313" key="1">
    <source>
        <dbReference type="EMBL" id="KAK1869121.1"/>
    </source>
</evidence>
<gene>
    <name evidence="1" type="ORF">I4F81_011603</name>
</gene>
<comment type="caution">
    <text evidence="1">The sequence shown here is derived from an EMBL/GenBank/DDBJ whole genome shotgun (WGS) entry which is preliminary data.</text>
</comment>
<protein>
    <submittedName>
        <fullName evidence="1">Uncharacterized protein</fullName>
    </submittedName>
</protein>
<organism evidence="1 2">
    <name type="scientific">Pyropia yezoensis</name>
    <name type="common">Susabi-nori</name>
    <name type="synonym">Porphyra yezoensis</name>
    <dbReference type="NCBI Taxonomy" id="2788"/>
    <lineage>
        <taxon>Eukaryota</taxon>
        <taxon>Rhodophyta</taxon>
        <taxon>Bangiophyceae</taxon>
        <taxon>Bangiales</taxon>
        <taxon>Bangiaceae</taxon>
        <taxon>Pyropia</taxon>
    </lineage>
</organism>
<dbReference type="Proteomes" id="UP000798662">
    <property type="component" value="Chromosome 3"/>
</dbReference>